<evidence type="ECO:0000256" key="1">
    <source>
        <dbReference type="SAM" id="MobiDB-lite"/>
    </source>
</evidence>
<dbReference type="EMBL" id="KB743740">
    <property type="protein sequence ID" value="EOA97229.1"/>
    <property type="molecule type" value="Genomic_DNA"/>
</dbReference>
<accession>R0L714</accession>
<dbReference type="Proteomes" id="UP000296049">
    <property type="component" value="Unassembled WGS sequence"/>
</dbReference>
<dbReference type="AlphaFoldDB" id="R0L714"/>
<feature type="non-terminal residue" evidence="2">
    <location>
        <position position="1"/>
    </location>
</feature>
<evidence type="ECO:0000313" key="2">
    <source>
        <dbReference type="EMBL" id="EOA97229.1"/>
    </source>
</evidence>
<proteinExistence type="predicted"/>
<feature type="region of interest" description="Disordered" evidence="1">
    <location>
        <begin position="21"/>
        <end position="65"/>
    </location>
</feature>
<name>R0L714_ANAPL</name>
<gene>
    <name evidence="2" type="ORF">Anapl_05024</name>
</gene>
<feature type="non-terminal residue" evidence="2">
    <location>
        <position position="65"/>
    </location>
</feature>
<keyword evidence="3" id="KW-1185">Reference proteome</keyword>
<feature type="compositionally biased region" description="Basic and acidic residues" evidence="1">
    <location>
        <begin position="21"/>
        <end position="34"/>
    </location>
</feature>
<organism evidence="2 3">
    <name type="scientific">Anas platyrhynchos</name>
    <name type="common">Mallard</name>
    <name type="synonym">Anas boschas</name>
    <dbReference type="NCBI Taxonomy" id="8839"/>
    <lineage>
        <taxon>Eukaryota</taxon>
        <taxon>Metazoa</taxon>
        <taxon>Chordata</taxon>
        <taxon>Craniata</taxon>
        <taxon>Vertebrata</taxon>
        <taxon>Euteleostomi</taxon>
        <taxon>Archelosauria</taxon>
        <taxon>Archosauria</taxon>
        <taxon>Dinosauria</taxon>
        <taxon>Saurischia</taxon>
        <taxon>Theropoda</taxon>
        <taxon>Coelurosauria</taxon>
        <taxon>Aves</taxon>
        <taxon>Neognathae</taxon>
        <taxon>Galloanserae</taxon>
        <taxon>Anseriformes</taxon>
        <taxon>Anatidae</taxon>
        <taxon>Anatinae</taxon>
        <taxon>Anas</taxon>
    </lineage>
</organism>
<evidence type="ECO:0000313" key="3">
    <source>
        <dbReference type="Proteomes" id="UP000296049"/>
    </source>
</evidence>
<protein>
    <submittedName>
        <fullName evidence="2">Uncharacterized protein</fullName>
    </submittedName>
</protein>
<sequence length="65" mass="6816">VNKKIFRGGLFEDRLFQASGRTKDGERGAQHHSVDQLPAGALPGTSASPSVPALSLEQRVGDAEG</sequence>
<reference evidence="3" key="1">
    <citation type="journal article" date="2013" name="Nat. Genet.">
        <title>The duck genome and transcriptome provide insight into an avian influenza virus reservoir species.</title>
        <authorList>
            <person name="Huang Y."/>
            <person name="Li Y."/>
            <person name="Burt D.W."/>
            <person name="Chen H."/>
            <person name="Zhang Y."/>
            <person name="Qian W."/>
            <person name="Kim H."/>
            <person name="Gan S."/>
            <person name="Zhao Y."/>
            <person name="Li J."/>
            <person name="Yi K."/>
            <person name="Feng H."/>
            <person name="Zhu P."/>
            <person name="Li B."/>
            <person name="Liu Q."/>
            <person name="Fairley S."/>
            <person name="Magor K.E."/>
            <person name="Du Z."/>
            <person name="Hu X."/>
            <person name="Goodman L."/>
            <person name="Tafer H."/>
            <person name="Vignal A."/>
            <person name="Lee T."/>
            <person name="Kim K.W."/>
            <person name="Sheng Z."/>
            <person name="An Y."/>
            <person name="Searle S."/>
            <person name="Herrero J."/>
            <person name="Groenen M.A."/>
            <person name="Crooijmans R.P."/>
            <person name="Faraut T."/>
            <person name="Cai Q."/>
            <person name="Webster R.G."/>
            <person name="Aldridge J.R."/>
            <person name="Warren W.C."/>
            <person name="Bartschat S."/>
            <person name="Kehr S."/>
            <person name="Marz M."/>
            <person name="Stadler P.F."/>
            <person name="Smith J."/>
            <person name="Kraus R.H."/>
            <person name="Zhao Y."/>
            <person name="Ren L."/>
            <person name="Fei J."/>
            <person name="Morisson M."/>
            <person name="Kaiser P."/>
            <person name="Griffin D.K."/>
            <person name="Rao M."/>
            <person name="Pitel F."/>
            <person name="Wang J."/>
            <person name="Li N."/>
        </authorList>
    </citation>
    <scope>NUCLEOTIDE SEQUENCE [LARGE SCALE GENOMIC DNA]</scope>
</reference>